<name>A0A3N0V283_9GAMM</name>
<keyword evidence="3" id="KW-1185">Reference proteome</keyword>
<protein>
    <recommendedName>
        <fullName evidence="4">Porin</fullName>
    </recommendedName>
</protein>
<dbReference type="AlphaFoldDB" id="A0A3N0V283"/>
<dbReference type="RefSeq" id="WP_123212643.1">
    <property type="nucleotide sequence ID" value="NZ_RJVO01000008.1"/>
</dbReference>
<gene>
    <name evidence="2" type="ORF">ED208_14490</name>
</gene>
<dbReference type="InParanoid" id="A0A3N0V283"/>
<evidence type="ECO:0000313" key="2">
    <source>
        <dbReference type="EMBL" id="ROH86654.1"/>
    </source>
</evidence>
<comment type="caution">
    <text evidence="2">The sequence shown here is derived from an EMBL/GenBank/DDBJ whole genome shotgun (WGS) entry which is preliminary data.</text>
</comment>
<proteinExistence type="predicted"/>
<dbReference type="Proteomes" id="UP000282106">
    <property type="component" value="Unassembled WGS sequence"/>
</dbReference>
<organism evidence="2 3">
    <name type="scientific">Stagnimonas aquatica</name>
    <dbReference type="NCBI Taxonomy" id="2689987"/>
    <lineage>
        <taxon>Bacteria</taxon>
        <taxon>Pseudomonadati</taxon>
        <taxon>Pseudomonadota</taxon>
        <taxon>Gammaproteobacteria</taxon>
        <taxon>Nevskiales</taxon>
        <taxon>Nevskiaceae</taxon>
        <taxon>Stagnimonas</taxon>
    </lineage>
</organism>
<feature type="signal peptide" evidence="1">
    <location>
        <begin position="1"/>
        <end position="20"/>
    </location>
</feature>
<reference evidence="2 3" key="1">
    <citation type="submission" date="2018-10" db="EMBL/GenBank/DDBJ databases">
        <authorList>
            <person name="Chen W.-M."/>
        </authorList>
    </citation>
    <scope>NUCLEOTIDE SEQUENCE [LARGE SCALE GENOMIC DNA]</scope>
    <source>
        <strain evidence="2 3">THS-13</strain>
    </source>
</reference>
<sequence>MTKQYVLATLFAVTPLVCLSADPGTSREDDDAPSYSRKVGPLTLSAGVVDTKIRVGVDGKYDKTIHKFQASCSDGVPTSDKMAHCRFGTLGGTVKLDSAWKSGSDARNYLDLNLSGSVLQELSGFQLPKPPPTGVDCSISQGGVLTQSPIDPRCNTSERSWAFGGILYPELGYRYGNIDQGGKSYDANQVYYGGGLKFYTAEPDTPRVEDRTFFVESPYVSVAYNKVDNNGGTDAPAPEGIDNEYLVTEGFLNVYLQAPHVLEKAILDRVRGPGSGCRPAPGHLFSVSAKLTGSHPTSGGGWEVAREYKLVMQTGTSLTPMLSYKTGEDRGFTYDKQVLLGFAMSFFKDPPAPKDCWRALKTDHLCSLKIDQGWTPRAVALGVLGL</sequence>
<dbReference type="EMBL" id="RJVO01000008">
    <property type="protein sequence ID" value="ROH86654.1"/>
    <property type="molecule type" value="Genomic_DNA"/>
</dbReference>
<accession>A0A3N0V283</accession>
<keyword evidence="1" id="KW-0732">Signal</keyword>
<evidence type="ECO:0000313" key="3">
    <source>
        <dbReference type="Proteomes" id="UP000282106"/>
    </source>
</evidence>
<feature type="chain" id="PRO_5018010307" description="Porin" evidence="1">
    <location>
        <begin position="21"/>
        <end position="386"/>
    </location>
</feature>
<evidence type="ECO:0000256" key="1">
    <source>
        <dbReference type="SAM" id="SignalP"/>
    </source>
</evidence>
<evidence type="ECO:0008006" key="4">
    <source>
        <dbReference type="Google" id="ProtNLM"/>
    </source>
</evidence>